<dbReference type="InterPro" id="IPR000073">
    <property type="entry name" value="AB_hydrolase_1"/>
</dbReference>
<accession>A0A2M9ZFK6</accession>
<keyword evidence="2" id="KW-0378">Hydrolase</keyword>
<dbReference type="PANTHER" id="PTHR43689:SF8">
    <property type="entry name" value="ALPHA_BETA-HYDROLASES SUPERFAMILY PROTEIN"/>
    <property type="match status" value="1"/>
</dbReference>
<proteinExistence type="predicted"/>
<comment type="caution">
    <text evidence="2">The sequence shown here is derived from an EMBL/GenBank/DDBJ whole genome shotgun (WGS) entry which is preliminary data.</text>
</comment>
<dbReference type="PRINTS" id="PR00412">
    <property type="entry name" value="EPOXHYDRLASE"/>
</dbReference>
<dbReference type="RefSeq" id="WP_100757708.1">
    <property type="nucleotide sequence ID" value="NZ_NPDT01000001.1"/>
</dbReference>
<dbReference type="Gene3D" id="3.40.50.1820">
    <property type="entry name" value="alpha/beta hydrolase"/>
    <property type="match status" value="1"/>
</dbReference>
<evidence type="ECO:0000313" key="3">
    <source>
        <dbReference type="Proteomes" id="UP000231912"/>
    </source>
</evidence>
<dbReference type="GO" id="GO:0016787">
    <property type="term" value="F:hydrolase activity"/>
    <property type="evidence" value="ECO:0007669"/>
    <property type="project" value="UniProtKB-KW"/>
</dbReference>
<dbReference type="InterPro" id="IPR000639">
    <property type="entry name" value="Epox_hydrolase-like"/>
</dbReference>
<name>A0A2M9ZFK6_9LEPT</name>
<organism evidence="2 3">
    <name type="scientific">Leptospira wolffii</name>
    <dbReference type="NCBI Taxonomy" id="409998"/>
    <lineage>
        <taxon>Bacteria</taxon>
        <taxon>Pseudomonadati</taxon>
        <taxon>Spirochaetota</taxon>
        <taxon>Spirochaetia</taxon>
        <taxon>Leptospirales</taxon>
        <taxon>Leptospiraceae</taxon>
        <taxon>Leptospira</taxon>
    </lineage>
</organism>
<evidence type="ECO:0000259" key="1">
    <source>
        <dbReference type="Pfam" id="PF00561"/>
    </source>
</evidence>
<reference evidence="2 3" key="1">
    <citation type="submission" date="2017-07" db="EMBL/GenBank/DDBJ databases">
        <title>Leptospira spp. isolated from tropical soils.</title>
        <authorList>
            <person name="Thibeaux R."/>
            <person name="Iraola G."/>
            <person name="Ferres I."/>
            <person name="Bierque E."/>
            <person name="Girault D."/>
            <person name="Soupe-Gilbert M.-E."/>
            <person name="Picardeau M."/>
            <person name="Goarant C."/>
        </authorList>
    </citation>
    <scope>NUCLEOTIDE SEQUENCE [LARGE SCALE GENOMIC DNA]</scope>
    <source>
        <strain evidence="2 3">FH2-C-A2</strain>
    </source>
</reference>
<dbReference type="EMBL" id="NPDT01000001">
    <property type="protein sequence ID" value="PJZ67176.1"/>
    <property type="molecule type" value="Genomic_DNA"/>
</dbReference>
<feature type="domain" description="AB hydrolase-1" evidence="1">
    <location>
        <begin position="63"/>
        <end position="293"/>
    </location>
</feature>
<dbReference type="InterPro" id="IPR029058">
    <property type="entry name" value="AB_hydrolase_fold"/>
</dbReference>
<sequence>MKRRLFPIGIAGLVLVISILPYLRSFEDSELNEAARASAKGSFVTLTKGTVHYELAGPEKGKLVVLVHGFSTPYYIWDPVVESLLHSGYKVLRFDLYGRGYSDRPDTVYNMDLFVSQIEDLLNSLHIQDSFDIMGLSMGGPIVAAYTGKNPSRVKKVVLVDPFSQTTNIFPLNLPWIGEYLNTTVYIPSLPKGISKDFVDPSKVPNGWVEGYRKQMSFIGFRRAILSTLRNLIIRDPKVHFESLALAKKPVLMFWGEEDKTTPLGSGAYIRELLKPEFVLVKRAGHLPHVEKPEEVLPVISSFLK</sequence>
<dbReference type="PRINTS" id="PR00111">
    <property type="entry name" value="ABHYDROLASE"/>
</dbReference>
<dbReference type="Pfam" id="PF00561">
    <property type="entry name" value="Abhydrolase_1"/>
    <property type="match status" value="1"/>
</dbReference>
<dbReference type="Proteomes" id="UP000231912">
    <property type="component" value="Unassembled WGS sequence"/>
</dbReference>
<gene>
    <name evidence="2" type="ORF">CH371_03685</name>
</gene>
<evidence type="ECO:0000313" key="2">
    <source>
        <dbReference type="EMBL" id="PJZ67176.1"/>
    </source>
</evidence>
<protein>
    <submittedName>
        <fullName evidence="2">Alpha/beta hydrolase</fullName>
    </submittedName>
</protein>
<dbReference type="SUPFAM" id="SSF53474">
    <property type="entry name" value="alpha/beta-Hydrolases"/>
    <property type="match status" value="1"/>
</dbReference>
<dbReference type="PANTHER" id="PTHR43689">
    <property type="entry name" value="HYDROLASE"/>
    <property type="match status" value="1"/>
</dbReference>
<dbReference type="AlphaFoldDB" id="A0A2M9ZFK6"/>